<dbReference type="EMBL" id="CACRXK020000025">
    <property type="protein sequence ID" value="CAB3977010.1"/>
    <property type="molecule type" value="Genomic_DNA"/>
</dbReference>
<accession>A0A6S7FQL1</accession>
<dbReference type="InterPro" id="IPR008979">
    <property type="entry name" value="Galactose-bd-like_sf"/>
</dbReference>
<dbReference type="PROSITE" id="PS50022">
    <property type="entry name" value="FA58C_3"/>
    <property type="match status" value="1"/>
</dbReference>
<sequence>MEEAKVVKSFVIYSPSVKKCIKAVPPRTVKLEGCRHQKFYYISPANERFYARWKARKSDHKLTVTKHKNDKKLFLFNDKAGANMCDFDHRDHCLQTVAKIPTSEGTCLVAVAKNNISGYAEIELSGKIPLRDFSIFMWVKTRMHKYKGNMSLFSYTVKNDSVLSLAHHGKSPVSHKSRIDLFDSGIYINTADKHVLFGRSYWIHVTLARSVKKGTLRYYVNDILVHEENPVSRRAISGTGTLRLGYSVLEEEKWFNGLISQFNIYDWAPYSREEIGERIQKQHCCHGKLSHGNWLSWSQMVRYWTLHGSVRVDKGVECTSFEIMPHEWINMEYDRQNCRAPLFVSDPRYVPEYQFSSSSWTPAGIPSNGRASKRIPNAWCPESKDERSYLQVDLGYVHKVSAIGTMVKLQRRHAKRMKVYYSENGIHWHNDGQVYEASQRLVPEVSIVPLKSPVMARYLRFYPTGCISSRCCLAVEVFGCDPVIDQKISEPEDGCTGENKPYILMYLPIAQHITRIQLKARKNKKPIRSFYMYYMSWKQWIPYQVNGKMKVFNGNRDTSRSFTHILTVPIFTHLVKIFPIPYGPSVCGDFTFIGCFPPRDDFCHVLEVRSSIGHCRRLPFPRCSLGFVGNGRICQDLNECDIKTGAYCDRNSLCRNKHGSFSCDPCKNNFIGDGRICQTSCEAFGITCGVNSYCDLDQCKCHEGFIHNGTHCTEDPDFGKVKEPPTMRPDEIDGLCPDGFFNCYGDVIGTLDKLRKATLAFENFDYDDCSG</sequence>
<evidence type="ECO:0000313" key="3">
    <source>
        <dbReference type="Proteomes" id="UP001152795"/>
    </source>
</evidence>
<reference evidence="2" key="1">
    <citation type="submission" date="2020-04" db="EMBL/GenBank/DDBJ databases">
        <authorList>
            <person name="Alioto T."/>
            <person name="Alioto T."/>
            <person name="Gomez Garrido J."/>
        </authorList>
    </citation>
    <scope>NUCLEOTIDE SEQUENCE</scope>
    <source>
        <strain evidence="2">A484AB</strain>
    </source>
</reference>
<dbReference type="InterPro" id="IPR018097">
    <property type="entry name" value="EGF_Ca-bd_CS"/>
</dbReference>
<dbReference type="PANTHER" id="PTHR24543">
    <property type="entry name" value="MULTICOPPER OXIDASE-RELATED"/>
    <property type="match status" value="1"/>
</dbReference>
<evidence type="ECO:0000313" key="2">
    <source>
        <dbReference type="EMBL" id="CAB3977010.1"/>
    </source>
</evidence>
<dbReference type="Pfam" id="PF00754">
    <property type="entry name" value="F5_F8_type_C"/>
    <property type="match status" value="1"/>
</dbReference>
<comment type="caution">
    <text evidence="2">The sequence shown here is derived from an EMBL/GenBank/DDBJ whole genome shotgun (WGS) entry which is preliminary data.</text>
</comment>
<dbReference type="InterPro" id="IPR000421">
    <property type="entry name" value="FA58C"/>
</dbReference>
<dbReference type="OrthoDB" id="5983359at2759"/>
<dbReference type="SMART" id="SM00179">
    <property type="entry name" value="EGF_CA"/>
    <property type="match status" value="1"/>
</dbReference>
<keyword evidence="1" id="KW-1015">Disulfide bond</keyword>
<dbReference type="Gene3D" id="2.60.120.200">
    <property type="match status" value="1"/>
</dbReference>
<evidence type="ECO:0000256" key="1">
    <source>
        <dbReference type="ARBA" id="ARBA00023157"/>
    </source>
</evidence>
<proteinExistence type="predicted"/>
<dbReference type="PROSITE" id="PS01187">
    <property type="entry name" value="EGF_CA"/>
    <property type="match status" value="1"/>
</dbReference>
<dbReference type="InterPro" id="IPR001881">
    <property type="entry name" value="EGF-like_Ca-bd_dom"/>
</dbReference>
<dbReference type="Gene3D" id="2.60.120.260">
    <property type="entry name" value="Galactose-binding domain-like"/>
    <property type="match status" value="2"/>
</dbReference>
<dbReference type="InterPro" id="IPR013320">
    <property type="entry name" value="ConA-like_dom_sf"/>
</dbReference>
<dbReference type="CDD" id="cd00054">
    <property type="entry name" value="EGF_CA"/>
    <property type="match status" value="1"/>
</dbReference>
<keyword evidence="2" id="KW-0675">Receptor</keyword>
<name>A0A6S7FQL1_PARCT</name>
<dbReference type="Proteomes" id="UP001152795">
    <property type="component" value="Unassembled WGS sequence"/>
</dbReference>
<gene>
    <name evidence="2" type="ORF">PACLA_8A022245</name>
</gene>
<keyword evidence="3" id="KW-1185">Reference proteome</keyword>
<organism evidence="2 3">
    <name type="scientific">Paramuricea clavata</name>
    <name type="common">Red gorgonian</name>
    <name type="synonym">Violescent sea-whip</name>
    <dbReference type="NCBI Taxonomy" id="317549"/>
    <lineage>
        <taxon>Eukaryota</taxon>
        <taxon>Metazoa</taxon>
        <taxon>Cnidaria</taxon>
        <taxon>Anthozoa</taxon>
        <taxon>Octocorallia</taxon>
        <taxon>Malacalcyonacea</taxon>
        <taxon>Plexauridae</taxon>
        <taxon>Paramuricea</taxon>
    </lineage>
</organism>
<protein>
    <submittedName>
        <fullName evidence="2">Discoidin domain-containing receptor 2-like</fullName>
    </submittedName>
</protein>
<dbReference type="GO" id="GO:0005509">
    <property type="term" value="F:calcium ion binding"/>
    <property type="evidence" value="ECO:0007669"/>
    <property type="project" value="InterPro"/>
</dbReference>
<dbReference type="Gene3D" id="2.10.25.10">
    <property type="entry name" value="Laminin"/>
    <property type="match status" value="1"/>
</dbReference>
<dbReference type="SUPFAM" id="SSF49785">
    <property type="entry name" value="Galactose-binding domain-like"/>
    <property type="match status" value="2"/>
</dbReference>
<dbReference type="AlphaFoldDB" id="A0A6S7FQL1"/>
<dbReference type="SUPFAM" id="SSF49899">
    <property type="entry name" value="Concanavalin A-like lectins/glucanases"/>
    <property type="match status" value="1"/>
</dbReference>
<dbReference type="Pfam" id="PF13385">
    <property type="entry name" value="Laminin_G_3"/>
    <property type="match status" value="1"/>
</dbReference>